<gene>
    <name evidence="1" type="ORF">DERYTH_LOCUS15980</name>
</gene>
<reference evidence="1" key="1">
    <citation type="submission" date="2021-06" db="EMBL/GenBank/DDBJ databases">
        <authorList>
            <person name="Kallberg Y."/>
            <person name="Tangrot J."/>
            <person name="Rosling A."/>
        </authorList>
    </citation>
    <scope>NUCLEOTIDE SEQUENCE</scope>
    <source>
        <strain evidence="1">MA453B</strain>
    </source>
</reference>
<dbReference type="Proteomes" id="UP000789405">
    <property type="component" value="Unassembled WGS sequence"/>
</dbReference>
<dbReference type="InterPro" id="IPR027417">
    <property type="entry name" value="P-loop_NTPase"/>
</dbReference>
<evidence type="ECO:0000313" key="1">
    <source>
        <dbReference type="EMBL" id="CAG8740666.1"/>
    </source>
</evidence>
<sequence>VNFEQCNMKTTNTFWSTFGAELNIADSKYFREDDVKSASDFMKKFKKEHWNNNHVFLFIDEYDLLFGAHEDIKSSFLRLINAIKNAKDYYALLSLVAIGPFSILHLSSEKTSMSLFNVKEVFRNPNFTLEQVQTIFKEFENNFNLTIDLEIIKDIYYRTNGHAALVSLCGKNIHSDLMSKLDENRRLGISTWLNFIINTMEKRISDYSTFRRMVTTLKKEESRPAIELLRYVYLRFFDFAPIHNPIERKLAEFLTTEGVLIRDETNLTNFKMSSIFVNGLIQREVIPVFYKSAPTCAVPIK</sequence>
<feature type="non-terminal residue" evidence="1">
    <location>
        <position position="1"/>
    </location>
</feature>
<name>A0A9N9IK66_9GLOM</name>
<accession>A0A9N9IK66</accession>
<proteinExistence type="predicted"/>
<dbReference type="SUPFAM" id="SSF52540">
    <property type="entry name" value="P-loop containing nucleoside triphosphate hydrolases"/>
    <property type="match status" value="1"/>
</dbReference>
<evidence type="ECO:0000313" key="2">
    <source>
        <dbReference type="Proteomes" id="UP000789405"/>
    </source>
</evidence>
<dbReference type="EMBL" id="CAJVPY010013450">
    <property type="protein sequence ID" value="CAG8740666.1"/>
    <property type="molecule type" value="Genomic_DNA"/>
</dbReference>
<keyword evidence="2" id="KW-1185">Reference proteome</keyword>
<organism evidence="1 2">
    <name type="scientific">Dentiscutata erythropus</name>
    <dbReference type="NCBI Taxonomy" id="1348616"/>
    <lineage>
        <taxon>Eukaryota</taxon>
        <taxon>Fungi</taxon>
        <taxon>Fungi incertae sedis</taxon>
        <taxon>Mucoromycota</taxon>
        <taxon>Glomeromycotina</taxon>
        <taxon>Glomeromycetes</taxon>
        <taxon>Diversisporales</taxon>
        <taxon>Gigasporaceae</taxon>
        <taxon>Dentiscutata</taxon>
    </lineage>
</organism>
<comment type="caution">
    <text evidence="1">The sequence shown here is derived from an EMBL/GenBank/DDBJ whole genome shotgun (WGS) entry which is preliminary data.</text>
</comment>
<dbReference type="OrthoDB" id="2432495at2759"/>
<dbReference type="AlphaFoldDB" id="A0A9N9IK66"/>
<protein>
    <submittedName>
        <fullName evidence="1">7159_t:CDS:1</fullName>
    </submittedName>
</protein>